<keyword evidence="7 11" id="KW-0812">Transmembrane</keyword>
<evidence type="ECO:0000256" key="3">
    <source>
        <dbReference type="ARBA" id="ARBA00021741"/>
    </source>
</evidence>
<dbReference type="GO" id="GO:0005886">
    <property type="term" value="C:plasma membrane"/>
    <property type="evidence" value="ECO:0007669"/>
    <property type="project" value="UniProtKB-SubCell"/>
</dbReference>
<dbReference type="EMBL" id="RQTK01000675">
    <property type="protein sequence ID" value="RUS76287.1"/>
    <property type="molecule type" value="Genomic_DNA"/>
</dbReference>
<evidence type="ECO:0000256" key="5">
    <source>
        <dbReference type="ARBA" id="ARBA00022475"/>
    </source>
</evidence>
<dbReference type="PANTHER" id="PTHR10791">
    <property type="entry name" value="RAG1-ACTIVATING PROTEIN 1"/>
    <property type="match status" value="1"/>
</dbReference>
<dbReference type="Gene3D" id="1.20.1280.290">
    <property type="match status" value="2"/>
</dbReference>
<comment type="caution">
    <text evidence="12">The sequence shown here is derived from an EMBL/GenBank/DDBJ whole genome shotgun (WGS) entry which is preliminary data.</text>
</comment>
<feature type="transmembrane region" description="Helical" evidence="11">
    <location>
        <begin position="118"/>
        <end position="137"/>
    </location>
</feature>
<dbReference type="PANTHER" id="PTHR10791:SF30">
    <property type="entry name" value="SUGAR TRANSPORTER SWEET1"/>
    <property type="match status" value="1"/>
</dbReference>
<comment type="similarity">
    <text evidence="2">Belongs to the SWEET sugar transporter family.</text>
</comment>
<dbReference type="InterPro" id="IPR047664">
    <property type="entry name" value="SWEET"/>
</dbReference>
<dbReference type="Proteomes" id="UP000271974">
    <property type="component" value="Unassembled WGS sequence"/>
</dbReference>
<keyword evidence="9 11" id="KW-1133">Transmembrane helix</keyword>
<feature type="non-terminal residue" evidence="12">
    <location>
        <position position="219"/>
    </location>
</feature>
<feature type="transmembrane region" description="Helical" evidence="11">
    <location>
        <begin position="38"/>
        <end position="58"/>
    </location>
</feature>
<comment type="subcellular location">
    <subcellularLocation>
        <location evidence="1">Cell membrane</location>
        <topology evidence="1">Multi-pass membrane protein</topology>
    </subcellularLocation>
</comment>
<dbReference type="OrthoDB" id="409725at2759"/>
<keyword evidence="8" id="KW-0677">Repeat</keyword>
<evidence type="ECO:0000256" key="1">
    <source>
        <dbReference type="ARBA" id="ARBA00004651"/>
    </source>
</evidence>
<feature type="transmembrane region" description="Helical" evidence="11">
    <location>
        <begin position="6"/>
        <end position="26"/>
    </location>
</feature>
<protein>
    <recommendedName>
        <fullName evidence="3">Sugar transporter SWEET1</fullName>
    </recommendedName>
</protein>
<evidence type="ECO:0000313" key="12">
    <source>
        <dbReference type="EMBL" id="RUS76287.1"/>
    </source>
</evidence>
<evidence type="ECO:0000256" key="8">
    <source>
        <dbReference type="ARBA" id="ARBA00022737"/>
    </source>
</evidence>
<keyword evidence="5" id="KW-1003">Cell membrane</keyword>
<reference evidence="12 13" key="1">
    <citation type="submission" date="2019-01" db="EMBL/GenBank/DDBJ databases">
        <title>A draft genome assembly of the solar-powered sea slug Elysia chlorotica.</title>
        <authorList>
            <person name="Cai H."/>
            <person name="Li Q."/>
            <person name="Fang X."/>
            <person name="Li J."/>
            <person name="Curtis N.E."/>
            <person name="Altenburger A."/>
            <person name="Shibata T."/>
            <person name="Feng M."/>
            <person name="Maeda T."/>
            <person name="Schwartz J.A."/>
            <person name="Shigenobu S."/>
            <person name="Lundholm N."/>
            <person name="Nishiyama T."/>
            <person name="Yang H."/>
            <person name="Hasebe M."/>
            <person name="Li S."/>
            <person name="Pierce S.K."/>
            <person name="Wang J."/>
        </authorList>
    </citation>
    <scope>NUCLEOTIDE SEQUENCE [LARGE SCALE GENOMIC DNA]</scope>
    <source>
        <strain evidence="12">EC2010</strain>
        <tissue evidence="12">Whole organism of an adult</tissue>
    </source>
</reference>
<feature type="transmembrane region" description="Helical" evidence="11">
    <location>
        <begin position="181"/>
        <end position="202"/>
    </location>
</feature>
<dbReference type="InterPro" id="IPR004316">
    <property type="entry name" value="SWEET_rpt"/>
</dbReference>
<proteinExistence type="inferred from homology"/>
<evidence type="ECO:0000256" key="7">
    <source>
        <dbReference type="ARBA" id="ARBA00022692"/>
    </source>
</evidence>
<sequence length="219" mass="24499">SSFSYSFDIMFIMIGFFFFLTLRPGCLKMYKEKSTGNVPYVLFLLFAVVSALSLQYALMIQNNALVLLNVIAVLVWGFYCATYIVVSQPKTMATLKFLAIMGIYSGNLYYLRIVPAKAVLPTLGNYLIVWCTIANAMPLKDVMTMLREKSNKSCDMALLSAGALNGGVWSYYGYLLSDNAIFIPSLVALAVSILKFIVYFFYELPSPHWKTIHSNGAIN</sequence>
<name>A0A433T3Z8_ELYCH</name>
<evidence type="ECO:0000256" key="6">
    <source>
        <dbReference type="ARBA" id="ARBA00022597"/>
    </source>
</evidence>
<keyword evidence="6" id="KW-0762">Sugar transport</keyword>
<feature type="non-terminal residue" evidence="12">
    <location>
        <position position="1"/>
    </location>
</feature>
<keyword evidence="10 11" id="KW-0472">Membrane</keyword>
<dbReference type="GO" id="GO:0051119">
    <property type="term" value="F:sugar transmembrane transporter activity"/>
    <property type="evidence" value="ECO:0007669"/>
    <property type="project" value="InterPro"/>
</dbReference>
<dbReference type="AlphaFoldDB" id="A0A433T3Z8"/>
<evidence type="ECO:0000256" key="11">
    <source>
        <dbReference type="SAM" id="Phobius"/>
    </source>
</evidence>
<evidence type="ECO:0000256" key="2">
    <source>
        <dbReference type="ARBA" id="ARBA00007809"/>
    </source>
</evidence>
<evidence type="ECO:0000256" key="10">
    <source>
        <dbReference type="ARBA" id="ARBA00023136"/>
    </source>
</evidence>
<keyword evidence="4" id="KW-0813">Transport</keyword>
<keyword evidence="13" id="KW-1185">Reference proteome</keyword>
<feature type="transmembrane region" description="Helical" evidence="11">
    <location>
        <begin position="64"/>
        <end position="86"/>
    </location>
</feature>
<dbReference type="Pfam" id="PF03083">
    <property type="entry name" value="MtN3_slv"/>
    <property type="match status" value="2"/>
</dbReference>
<gene>
    <name evidence="12" type="ORF">EGW08_015959</name>
</gene>
<accession>A0A433T3Z8</accession>
<organism evidence="12 13">
    <name type="scientific">Elysia chlorotica</name>
    <name type="common">Eastern emerald elysia</name>
    <name type="synonym">Sea slug</name>
    <dbReference type="NCBI Taxonomy" id="188477"/>
    <lineage>
        <taxon>Eukaryota</taxon>
        <taxon>Metazoa</taxon>
        <taxon>Spiralia</taxon>
        <taxon>Lophotrochozoa</taxon>
        <taxon>Mollusca</taxon>
        <taxon>Gastropoda</taxon>
        <taxon>Heterobranchia</taxon>
        <taxon>Euthyneura</taxon>
        <taxon>Panpulmonata</taxon>
        <taxon>Sacoglossa</taxon>
        <taxon>Placobranchoidea</taxon>
        <taxon>Plakobranchidae</taxon>
        <taxon>Elysia</taxon>
    </lineage>
</organism>
<evidence type="ECO:0000313" key="13">
    <source>
        <dbReference type="Proteomes" id="UP000271974"/>
    </source>
</evidence>
<dbReference type="STRING" id="188477.A0A433T3Z8"/>
<evidence type="ECO:0000256" key="4">
    <source>
        <dbReference type="ARBA" id="ARBA00022448"/>
    </source>
</evidence>
<evidence type="ECO:0000256" key="9">
    <source>
        <dbReference type="ARBA" id="ARBA00022989"/>
    </source>
</evidence>